<dbReference type="AlphaFoldDB" id="A0AAV7TAE8"/>
<feature type="non-terminal residue" evidence="1">
    <location>
        <position position="48"/>
    </location>
</feature>
<name>A0AAV7TAE8_PLEWA</name>
<gene>
    <name evidence="1" type="ORF">NDU88_005369</name>
</gene>
<accession>A0AAV7TAE8</accession>
<dbReference type="Proteomes" id="UP001066276">
    <property type="component" value="Chromosome 4_1"/>
</dbReference>
<evidence type="ECO:0000313" key="1">
    <source>
        <dbReference type="EMBL" id="KAJ1173538.1"/>
    </source>
</evidence>
<protein>
    <submittedName>
        <fullName evidence="1">Uncharacterized protein</fullName>
    </submittedName>
</protein>
<reference evidence="1" key="1">
    <citation type="journal article" date="2022" name="bioRxiv">
        <title>Sequencing and chromosome-scale assembly of the giantPleurodeles waltlgenome.</title>
        <authorList>
            <person name="Brown T."/>
            <person name="Elewa A."/>
            <person name="Iarovenko S."/>
            <person name="Subramanian E."/>
            <person name="Araus A.J."/>
            <person name="Petzold A."/>
            <person name="Susuki M."/>
            <person name="Suzuki K.-i.T."/>
            <person name="Hayashi T."/>
            <person name="Toyoda A."/>
            <person name="Oliveira C."/>
            <person name="Osipova E."/>
            <person name="Leigh N.D."/>
            <person name="Simon A."/>
            <person name="Yun M.H."/>
        </authorList>
    </citation>
    <scope>NUCLEOTIDE SEQUENCE</scope>
    <source>
        <strain evidence="1">20211129_DDA</strain>
        <tissue evidence="1">Liver</tissue>
    </source>
</reference>
<keyword evidence="2" id="KW-1185">Reference proteome</keyword>
<dbReference type="EMBL" id="JANPWB010000007">
    <property type="protein sequence ID" value="KAJ1173538.1"/>
    <property type="molecule type" value="Genomic_DNA"/>
</dbReference>
<proteinExistence type="predicted"/>
<sequence length="48" mass="5530">EYGIPKAWYFPLLADYWCTFDPPSLGEVDSVVTELSVHEHTDDFRPGE</sequence>
<organism evidence="1 2">
    <name type="scientific">Pleurodeles waltl</name>
    <name type="common">Iberian ribbed newt</name>
    <dbReference type="NCBI Taxonomy" id="8319"/>
    <lineage>
        <taxon>Eukaryota</taxon>
        <taxon>Metazoa</taxon>
        <taxon>Chordata</taxon>
        <taxon>Craniata</taxon>
        <taxon>Vertebrata</taxon>
        <taxon>Euteleostomi</taxon>
        <taxon>Amphibia</taxon>
        <taxon>Batrachia</taxon>
        <taxon>Caudata</taxon>
        <taxon>Salamandroidea</taxon>
        <taxon>Salamandridae</taxon>
        <taxon>Pleurodelinae</taxon>
        <taxon>Pleurodeles</taxon>
    </lineage>
</organism>
<evidence type="ECO:0000313" key="2">
    <source>
        <dbReference type="Proteomes" id="UP001066276"/>
    </source>
</evidence>
<comment type="caution">
    <text evidence="1">The sequence shown here is derived from an EMBL/GenBank/DDBJ whole genome shotgun (WGS) entry which is preliminary data.</text>
</comment>
<feature type="non-terminal residue" evidence="1">
    <location>
        <position position="1"/>
    </location>
</feature>